<proteinExistence type="predicted"/>
<reference evidence="2" key="1">
    <citation type="journal article" date="2023" name="bioRxiv">
        <title>Improved chromosome-level genome assembly for marigold (Tagetes erecta).</title>
        <authorList>
            <person name="Jiang F."/>
            <person name="Yuan L."/>
            <person name="Wang S."/>
            <person name="Wang H."/>
            <person name="Xu D."/>
            <person name="Wang A."/>
            <person name="Fan W."/>
        </authorList>
    </citation>
    <scope>NUCLEOTIDE SEQUENCE</scope>
    <source>
        <strain evidence="2">WSJ</strain>
        <tissue evidence="2">Leaf</tissue>
    </source>
</reference>
<feature type="region of interest" description="Disordered" evidence="1">
    <location>
        <begin position="117"/>
        <end position="235"/>
    </location>
</feature>
<feature type="compositionally biased region" description="Polar residues" evidence="1">
    <location>
        <begin position="414"/>
        <end position="428"/>
    </location>
</feature>
<feature type="compositionally biased region" description="Basic and acidic residues" evidence="1">
    <location>
        <begin position="439"/>
        <end position="455"/>
    </location>
</feature>
<evidence type="ECO:0000256" key="1">
    <source>
        <dbReference type="SAM" id="MobiDB-lite"/>
    </source>
</evidence>
<dbReference type="Proteomes" id="UP001229421">
    <property type="component" value="Unassembled WGS sequence"/>
</dbReference>
<gene>
    <name evidence="2" type="ORF">QVD17_23822</name>
</gene>
<feature type="compositionally biased region" description="Low complexity" evidence="1">
    <location>
        <begin position="204"/>
        <end position="222"/>
    </location>
</feature>
<dbReference type="EMBL" id="JAUHHV010000006">
    <property type="protein sequence ID" value="KAK1421468.1"/>
    <property type="molecule type" value="Genomic_DNA"/>
</dbReference>
<sequence>MGACCSKTDNSIPSPQIQIKHPENNNTTIIPIVASPTQQQQQQQQQSLEKDVFVVKNWNNHETDTHPDQETRKSVERKKNVIDSAGDDESGKMVLRTSSCTEQEVDAILIQCGRLSRSNSGVKPAGGETPTRGRRYSGSKRSFDFDMEMSSKNNDNDDSGQQQRQIRVSSPSRRRSRERSGSKERGTGTGGRRVSRSPNRRSESPNPNCNTTVAAGAGSGSSRPGKMVSVPATDKSNNAGVGEAVTGVGGGGVKRIQAKRTAGETIRTAASPRKPVAQRNPLGEIDTNVIGSEQHSKKPNGENLKHNQIGSRTRSAWLSGDLDINPETLINPNPSPVSYASVLLEDIQNFHHKNPVISVKKEGGVFVESEKVVNADVTEPSLHKYVTVRRGGDADAEEQESSGSNSFAGMSSSWEPNSGDSTDCWTSKSRSDAGGMGVERSDEYLRNGIGRGKDGVRCKSVCSLPNNGVH</sequence>
<keyword evidence="3" id="KW-1185">Reference proteome</keyword>
<dbReference type="PANTHER" id="PTHR34367">
    <property type="entry name" value="OS02G0734667 PROTEIN"/>
    <property type="match status" value="1"/>
</dbReference>
<dbReference type="InterPro" id="IPR040412">
    <property type="entry name" value="At1g65710-like"/>
</dbReference>
<feature type="compositionally biased region" description="Low complexity" evidence="1">
    <location>
        <begin position="401"/>
        <end position="413"/>
    </location>
</feature>
<dbReference type="PANTHER" id="PTHR34367:SF1">
    <property type="entry name" value="OS04G0528600 PROTEIN"/>
    <property type="match status" value="1"/>
</dbReference>
<comment type="caution">
    <text evidence="2">The sequence shown here is derived from an EMBL/GenBank/DDBJ whole genome shotgun (WGS) entry which is preliminary data.</text>
</comment>
<evidence type="ECO:0000313" key="2">
    <source>
        <dbReference type="EMBL" id="KAK1421468.1"/>
    </source>
</evidence>
<organism evidence="2 3">
    <name type="scientific">Tagetes erecta</name>
    <name type="common">African marigold</name>
    <dbReference type="NCBI Taxonomy" id="13708"/>
    <lineage>
        <taxon>Eukaryota</taxon>
        <taxon>Viridiplantae</taxon>
        <taxon>Streptophyta</taxon>
        <taxon>Embryophyta</taxon>
        <taxon>Tracheophyta</taxon>
        <taxon>Spermatophyta</taxon>
        <taxon>Magnoliopsida</taxon>
        <taxon>eudicotyledons</taxon>
        <taxon>Gunneridae</taxon>
        <taxon>Pentapetalae</taxon>
        <taxon>asterids</taxon>
        <taxon>campanulids</taxon>
        <taxon>Asterales</taxon>
        <taxon>Asteraceae</taxon>
        <taxon>Asteroideae</taxon>
        <taxon>Heliantheae alliance</taxon>
        <taxon>Tageteae</taxon>
        <taxon>Tagetes</taxon>
    </lineage>
</organism>
<feature type="region of interest" description="Disordered" evidence="1">
    <location>
        <begin position="390"/>
        <end position="455"/>
    </location>
</feature>
<protein>
    <submittedName>
        <fullName evidence="2">Uncharacterized protein</fullName>
    </submittedName>
</protein>
<feature type="region of interest" description="Disordered" evidence="1">
    <location>
        <begin position="59"/>
        <end position="93"/>
    </location>
</feature>
<feature type="compositionally biased region" description="Polar residues" evidence="1">
    <location>
        <begin position="7"/>
        <end position="17"/>
    </location>
</feature>
<dbReference type="AlphaFoldDB" id="A0AAD8KEU9"/>
<feature type="region of interest" description="Disordered" evidence="1">
    <location>
        <begin position="1"/>
        <end position="25"/>
    </location>
</feature>
<accession>A0AAD8KEU9</accession>
<feature type="compositionally biased region" description="Basic and acidic residues" evidence="1">
    <location>
        <begin position="59"/>
        <end position="81"/>
    </location>
</feature>
<feature type="compositionally biased region" description="Low complexity" evidence="1">
    <location>
        <begin position="161"/>
        <end position="171"/>
    </location>
</feature>
<evidence type="ECO:0000313" key="3">
    <source>
        <dbReference type="Proteomes" id="UP001229421"/>
    </source>
</evidence>
<name>A0AAD8KEU9_TARER</name>